<dbReference type="Gene3D" id="3.40.50.2000">
    <property type="entry name" value="Glycogen Phosphorylase B"/>
    <property type="match status" value="1"/>
</dbReference>
<accession>A0AAD4WLQ1</accession>
<keyword evidence="1" id="KW-0328">Glycosyltransferase</keyword>
<name>A0AAD4WLQ1_PRUDU</name>
<gene>
    <name evidence="3" type="ORF">L3X38_013551</name>
</gene>
<dbReference type="PANTHER" id="PTHR48049:SF57">
    <property type="entry name" value="UDP-GLYCOSYLTRANSFERASE 91C1-LIKE"/>
    <property type="match status" value="1"/>
</dbReference>
<protein>
    <submittedName>
        <fullName evidence="3">Uncharacterized protein</fullName>
    </submittedName>
</protein>
<dbReference type="Proteomes" id="UP001054821">
    <property type="component" value="Chromosome 2"/>
</dbReference>
<sequence length="148" mass="16860">MGLSYQSFHFSGHLENPTGLTVKLMLCLRVLLSAQQRKGLFAWGGCPRWKFWGHPSVGGSLFHSGWGSVIETLQFGHVPVVLPFIIDQPLNARLLVEKDLAVERKEGEKLRSNARKAAKVFGDHKLHQDQYIGQFFHYLKNNVTRRSF</sequence>
<evidence type="ECO:0000313" key="4">
    <source>
        <dbReference type="Proteomes" id="UP001054821"/>
    </source>
</evidence>
<proteinExistence type="predicted"/>
<dbReference type="AlphaFoldDB" id="A0AAD4WLQ1"/>
<dbReference type="PANTHER" id="PTHR48049">
    <property type="entry name" value="GLYCOSYLTRANSFERASE"/>
    <property type="match status" value="1"/>
</dbReference>
<keyword evidence="2" id="KW-0808">Transferase</keyword>
<evidence type="ECO:0000313" key="3">
    <source>
        <dbReference type="EMBL" id="KAI5345674.1"/>
    </source>
</evidence>
<keyword evidence="4" id="KW-1185">Reference proteome</keyword>
<evidence type="ECO:0000256" key="1">
    <source>
        <dbReference type="ARBA" id="ARBA00022676"/>
    </source>
</evidence>
<reference evidence="3 4" key="1">
    <citation type="journal article" date="2022" name="G3 (Bethesda)">
        <title>Whole-genome sequence and methylome profiling of the almond [Prunus dulcis (Mill.) D.A. Webb] cultivar 'Nonpareil'.</title>
        <authorList>
            <person name="D'Amico-Willman K.M."/>
            <person name="Ouma W.Z."/>
            <person name="Meulia T."/>
            <person name="Sideli G.M."/>
            <person name="Gradziel T.M."/>
            <person name="Fresnedo-Ramirez J."/>
        </authorList>
    </citation>
    <scope>NUCLEOTIDE SEQUENCE [LARGE SCALE GENOMIC DNA]</scope>
    <source>
        <strain evidence="3">Clone GOH B32 T37-40</strain>
    </source>
</reference>
<organism evidence="3 4">
    <name type="scientific">Prunus dulcis</name>
    <name type="common">Almond</name>
    <name type="synonym">Amygdalus dulcis</name>
    <dbReference type="NCBI Taxonomy" id="3755"/>
    <lineage>
        <taxon>Eukaryota</taxon>
        <taxon>Viridiplantae</taxon>
        <taxon>Streptophyta</taxon>
        <taxon>Embryophyta</taxon>
        <taxon>Tracheophyta</taxon>
        <taxon>Spermatophyta</taxon>
        <taxon>Magnoliopsida</taxon>
        <taxon>eudicotyledons</taxon>
        <taxon>Gunneridae</taxon>
        <taxon>Pentapetalae</taxon>
        <taxon>rosids</taxon>
        <taxon>fabids</taxon>
        <taxon>Rosales</taxon>
        <taxon>Rosaceae</taxon>
        <taxon>Amygdaloideae</taxon>
        <taxon>Amygdaleae</taxon>
        <taxon>Prunus</taxon>
    </lineage>
</organism>
<dbReference type="GO" id="GO:0035251">
    <property type="term" value="F:UDP-glucosyltransferase activity"/>
    <property type="evidence" value="ECO:0007669"/>
    <property type="project" value="InterPro"/>
</dbReference>
<dbReference type="Pfam" id="PF00201">
    <property type="entry name" value="UDPGT"/>
    <property type="match status" value="1"/>
</dbReference>
<comment type="caution">
    <text evidence="3">The sequence shown here is derived from an EMBL/GenBank/DDBJ whole genome shotgun (WGS) entry which is preliminary data.</text>
</comment>
<dbReference type="InterPro" id="IPR002213">
    <property type="entry name" value="UDP_glucos_trans"/>
</dbReference>
<dbReference type="SUPFAM" id="SSF53756">
    <property type="entry name" value="UDP-Glycosyltransferase/glycogen phosphorylase"/>
    <property type="match status" value="1"/>
</dbReference>
<dbReference type="InterPro" id="IPR050481">
    <property type="entry name" value="UDP-glycosyltransf_plant"/>
</dbReference>
<dbReference type="EMBL" id="JAJFAZ020000002">
    <property type="protein sequence ID" value="KAI5345674.1"/>
    <property type="molecule type" value="Genomic_DNA"/>
</dbReference>
<evidence type="ECO:0000256" key="2">
    <source>
        <dbReference type="ARBA" id="ARBA00022679"/>
    </source>
</evidence>